<reference evidence="7" key="1">
    <citation type="journal article" date="2015" name="Nat. Genet.">
        <title>The pineapple genome and the evolution of CAM photosynthesis.</title>
        <authorList>
            <person name="Ming R."/>
            <person name="VanBuren R."/>
            <person name="Wai C.M."/>
            <person name="Tang H."/>
            <person name="Schatz M.C."/>
            <person name="Bowers J.E."/>
            <person name="Lyons E."/>
            <person name="Wang M.L."/>
            <person name="Chen J."/>
            <person name="Biggers E."/>
            <person name="Zhang J."/>
            <person name="Huang L."/>
            <person name="Zhang L."/>
            <person name="Miao W."/>
            <person name="Zhang J."/>
            <person name="Ye Z."/>
            <person name="Miao C."/>
            <person name="Lin Z."/>
            <person name="Wang H."/>
            <person name="Zhou H."/>
            <person name="Yim W.C."/>
            <person name="Priest H.D."/>
            <person name="Zheng C."/>
            <person name="Woodhouse M."/>
            <person name="Edger P.P."/>
            <person name="Guyot R."/>
            <person name="Guo H.B."/>
            <person name="Guo H."/>
            <person name="Zheng G."/>
            <person name="Singh R."/>
            <person name="Sharma A."/>
            <person name="Min X."/>
            <person name="Zheng Y."/>
            <person name="Lee H."/>
            <person name="Gurtowski J."/>
            <person name="Sedlazeck F.J."/>
            <person name="Harkess A."/>
            <person name="McKain M.R."/>
            <person name="Liao Z."/>
            <person name="Fang J."/>
            <person name="Liu J."/>
            <person name="Zhang X."/>
            <person name="Zhang Q."/>
            <person name="Hu W."/>
            <person name="Qin Y."/>
            <person name="Wang K."/>
            <person name="Chen L.Y."/>
            <person name="Shirley N."/>
            <person name="Lin Y.R."/>
            <person name="Liu L.Y."/>
            <person name="Hernandez A.G."/>
            <person name="Wright C.L."/>
            <person name="Bulone V."/>
            <person name="Tuskan G.A."/>
            <person name="Heath K."/>
            <person name="Zee F."/>
            <person name="Moore P.H."/>
            <person name="Sunkar R."/>
            <person name="Leebens-Mack J.H."/>
            <person name="Mockler T."/>
            <person name="Bennetzen J.L."/>
            <person name="Freeling M."/>
            <person name="Sankoff D."/>
            <person name="Paterson A.H."/>
            <person name="Zhu X."/>
            <person name="Yang X."/>
            <person name="Smith J.A."/>
            <person name="Cushman J.C."/>
            <person name="Paull R.E."/>
            <person name="Yu Q."/>
        </authorList>
    </citation>
    <scope>NUCLEOTIDE SEQUENCE [LARGE SCALE GENOMIC DNA]</scope>
    <source>
        <strain evidence="7">cv. F153</strain>
    </source>
</reference>
<keyword evidence="4" id="KW-1133">Transmembrane helix</keyword>
<keyword evidence="2" id="KW-0325">Glycoprotein</keyword>
<dbReference type="GO" id="GO:0005886">
    <property type="term" value="C:plasma membrane"/>
    <property type="evidence" value="ECO:0007669"/>
    <property type="project" value="TreeGrafter"/>
</dbReference>
<dbReference type="Proteomes" id="UP000515123">
    <property type="component" value="Linkage group 9"/>
</dbReference>
<organism evidence="7 8">
    <name type="scientific">Ananas comosus</name>
    <name type="common">Pineapple</name>
    <name type="synonym">Ananas ananas</name>
    <dbReference type="NCBI Taxonomy" id="4615"/>
    <lineage>
        <taxon>Eukaryota</taxon>
        <taxon>Viridiplantae</taxon>
        <taxon>Streptophyta</taxon>
        <taxon>Embryophyta</taxon>
        <taxon>Tracheophyta</taxon>
        <taxon>Spermatophyta</taxon>
        <taxon>Magnoliopsida</taxon>
        <taxon>Liliopsida</taxon>
        <taxon>Poales</taxon>
        <taxon>Bromeliaceae</taxon>
        <taxon>Bromelioideae</taxon>
        <taxon>Ananas</taxon>
    </lineage>
</organism>
<evidence type="ECO:0000256" key="1">
    <source>
        <dbReference type="ARBA" id="ARBA00022723"/>
    </source>
</evidence>
<dbReference type="FunFam" id="2.60.40.420:FF:000003">
    <property type="entry name" value="Blue copper"/>
    <property type="match status" value="1"/>
</dbReference>
<feature type="signal peptide" evidence="5">
    <location>
        <begin position="1"/>
        <end position="25"/>
    </location>
</feature>
<dbReference type="InterPro" id="IPR039391">
    <property type="entry name" value="Phytocyanin-like"/>
</dbReference>
<gene>
    <name evidence="8" type="primary">LOC109715080</name>
</gene>
<evidence type="ECO:0000256" key="3">
    <source>
        <dbReference type="SAM" id="MobiDB-lite"/>
    </source>
</evidence>
<feature type="region of interest" description="Disordered" evidence="3">
    <location>
        <begin position="130"/>
        <end position="167"/>
    </location>
</feature>
<keyword evidence="7" id="KW-1185">Reference proteome</keyword>
<evidence type="ECO:0000313" key="7">
    <source>
        <dbReference type="Proteomes" id="UP000515123"/>
    </source>
</evidence>
<evidence type="ECO:0000256" key="5">
    <source>
        <dbReference type="SAM" id="SignalP"/>
    </source>
</evidence>
<dbReference type="InterPro" id="IPR003245">
    <property type="entry name" value="Phytocyanin_dom"/>
</dbReference>
<feature type="transmembrane region" description="Helical" evidence="4">
    <location>
        <begin position="175"/>
        <end position="195"/>
    </location>
</feature>
<evidence type="ECO:0000313" key="8">
    <source>
        <dbReference type="RefSeq" id="XP_020095469.1"/>
    </source>
</evidence>
<reference evidence="8" key="2">
    <citation type="submission" date="2025-08" db="UniProtKB">
        <authorList>
            <consortium name="RefSeq"/>
        </authorList>
    </citation>
    <scope>IDENTIFICATION</scope>
    <source>
        <tissue evidence="8">Leaf</tissue>
    </source>
</reference>
<dbReference type="RefSeq" id="XP_020095469.1">
    <property type="nucleotide sequence ID" value="XM_020239880.1"/>
</dbReference>
<feature type="domain" description="Phytocyanin" evidence="6">
    <location>
        <begin position="27"/>
        <end position="125"/>
    </location>
</feature>
<feature type="compositionally biased region" description="Low complexity" evidence="3">
    <location>
        <begin position="155"/>
        <end position="167"/>
    </location>
</feature>
<feature type="compositionally biased region" description="Gly residues" evidence="3">
    <location>
        <begin position="142"/>
        <end position="154"/>
    </location>
</feature>
<sequence length="196" mass="19522">MEKSKGSATTAVVVVLVLGLVRASAGAVYTVGDSAGWTIVGNINYTAWATTKEFRVGDVILFVYNNNFHNVMEVSKADYKACNAASPHKSGNDSFVIKRAGHHFFICGVPGHCAIGQKVDIRVPKVASSAAPSATPTTSPSAGGGAIGAGGGASTGTTPVSSPRPNSAAAVAPPALLGLALLAVFASAAAVSAAVL</sequence>
<keyword evidence="4" id="KW-0472">Membrane</keyword>
<dbReference type="PANTHER" id="PTHR33021">
    <property type="entry name" value="BLUE COPPER PROTEIN"/>
    <property type="match status" value="1"/>
</dbReference>
<dbReference type="AlphaFoldDB" id="A0A6P5FHT7"/>
<dbReference type="GO" id="GO:0046872">
    <property type="term" value="F:metal ion binding"/>
    <property type="evidence" value="ECO:0007669"/>
    <property type="project" value="UniProtKB-KW"/>
</dbReference>
<dbReference type="PROSITE" id="PS51485">
    <property type="entry name" value="PHYTOCYANIN"/>
    <property type="match status" value="1"/>
</dbReference>
<proteinExistence type="predicted"/>
<name>A0A6P5FHT7_ANACO</name>
<evidence type="ECO:0000256" key="4">
    <source>
        <dbReference type="SAM" id="Phobius"/>
    </source>
</evidence>
<evidence type="ECO:0000256" key="2">
    <source>
        <dbReference type="ARBA" id="ARBA00023180"/>
    </source>
</evidence>
<evidence type="ECO:0000259" key="6">
    <source>
        <dbReference type="PROSITE" id="PS51485"/>
    </source>
</evidence>
<keyword evidence="5" id="KW-0732">Signal</keyword>
<dbReference type="Gramene" id="Aco024235.1.mrna1">
    <property type="protein sequence ID" value="Aco024235.1.mrna1"/>
    <property type="gene ID" value="Aco024235.1.path1"/>
</dbReference>
<feature type="compositionally biased region" description="Low complexity" evidence="3">
    <location>
        <begin position="130"/>
        <end position="141"/>
    </location>
</feature>
<dbReference type="InterPro" id="IPR008972">
    <property type="entry name" value="Cupredoxin"/>
</dbReference>
<protein>
    <submittedName>
        <fullName evidence="8">Mavicyanin</fullName>
    </submittedName>
</protein>
<dbReference type="GO" id="GO:0009055">
    <property type="term" value="F:electron transfer activity"/>
    <property type="evidence" value="ECO:0007669"/>
    <property type="project" value="InterPro"/>
</dbReference>
<dbReference type="Gene3D" id="2.60.40.420">
    <property type="entry name" value="Cupredoxins - blue copper proteins"/>
    <property type="match status" value="1"/>
</dbReference>
<dbReference type="OrthoDB" id="1933492at2759"/>
<dbReference type="CDD" id="cd04216">
    <property type="entry name" value="Phytocyanin"/>
    <property type="match status" value="1"/>
</dbReference>
<dbReference type="Pfam" id="PF02298">
    <property type="entry name" value="Cu_bind_like"/>
    <property type="match status" value="1"/>
</dbReference>
<accession>A0A6P5FHT7</accession>
<dbReference type="PANTHER" id="PTHR33021:SF339">
    <property type="entry name" value="OS07G0570600 PROTEIN"/>
    <property type="match status" value="1"/>
</dbReference>
<keyword evidence="4" id="KW-0812">Transmembrane</keyword>
<dbReference type="SUPFAM" id="SSF49503">
    <property type="entry name" value="Cupredoxins"/>
    <property type="match status" value="1"/>
</dbReference>
<feature type="chain" id="PRO_5027893569" evidence="5">
    <location>
        <begin position="26"/>
        <end position="196"/>
    </location>
</feature>
<keyword evidence="1" id="KW-0479">Metal-binding</keyword>
<dbReference type="GeneID" id="109715080"/>